<dbReference type="InterPro" id="IPR027417">
    <property type="entry name" value="P-loop_NTPase"/>
</dbReference>
<protein>
    <recommendedName>
        <fullName evidence="3">AAA family ATPase</fullName>
    </recommendedName>
</protein>
<sequence>MFAPALQGHRPIRERLLARLQAGRIRGSLLFAGPEGIGKRRVALELAQREICFRRTACGACEGCRLFEGDDLPYELPNLLRITPEGKAGVIRIDQIREGLDSANQPRFSRGVIEWASLAPPPNCHRWILVEEAHRLNESSANILLKTLEEPPQDTHFILVTHRPEAVLQTIRSRCERIPFAPLAGPEAWEVALRHGWTDTDRARWSALGEGSLRFLEEDVFRRAEAQVEAWLALLGGAAFSEAAGPLLPEKDGGVAQGEQLRQPLELLLRLLADLARIRAGAPPALAPWGERLAALAAGPLDPRPGQEAALEALRHLPRNLSPEPLLREVALALRTA</sequence>
<proteinExistence type="predicted"/>
<dbReference type="SUPFAM" id="SSF52540">
    <property type="entry name" value="P-loop containing nucleoside triphosphate hydrolases"/>
    <property type="match status" value="1"/>
</dbReference>
<reference evidence="1 2" key="1">
    <citation type="journal article" date="2023" name="Antonie Van Leeuwenhoek">
        <title>Mesoterricola silvestris gen. nov., sp. nov., Mesoterricola sediminis sp. nov., Geothrix oryzae sp. nov., Geothrix edaphica sp. nov., Geothrix rubra sp. nov., and Geothrix limicola sp. nov., six novel members of Acidobacteriota isolated from soils.</title>
        <authorList>
            <person name="Itoh H."/>
            <person name="Sugisawa Y."/>
            <person name="Mise K."/>
            <person name="Xu Z."/>
            <person name="Kuniyasu M."/>
            <person name="Ushijima N."/>
            <person name="Kawano K."/>
            <person name="Kobayashi E."/>
            <person name="Shiratori Y."/>
            <person name="Masuda Y."/>
            <person name="Senoo K."/>
        </authorList>
    </citation>
    <scope>NUCLEOTIDE SEQUENCE [LARGE SCALE GENOMIC DNA]</scope>
    <source>
        <strain evidence="1 2">Red803</strain>
    </source>
</reference>
<dbReference type="Gene3D" id="3.40.50.300">
    <property type="entry name" value="P-loop containing nucleotide triphosphate hydrolases"/>
    <property type="match status" value="1"/>
</dbReference>
<evidence type="ECO:0000313" key="2">
    <source>
        <dbReference type="Proteomes" id="UP001165089"/>
    </source>
</evidence>
<dbReference type="Proteomes" id="UP001165089">
    <property type="component" value="Unassembled WGS sequence"/>
</dbReference>
<keyword evidence="2" id="KW-1185">Reference proteome</keyword>
<gene>
    <name evidence="1" type="ORF">GETHPA_27940</name>
</gene>
<dbReference type="PANTHER" id="PTHR11669">
    <property type="entry name" value="REPLICATION FACTOR C / DNA POLYMERASE III GAMMA-TAU SUBUNIT"/>
    <property type="match status" value="1"/>
</dbReference>
<dbReference type="RefSeq" id="WP_285727375.1">
    <property type="nucleotide sequence ID" value="NZ_BSDD01000006.1"/>
</dbReference>
<dbReference type="EMBL" id="BSDD01000006">
    <property type="protein sequence ID" value="GLH71261.1"/>
    <property type="molecule type" value="Genomic_DNA"/>
</dbReference>
<accession>A0ABQ5QA82</accession>
<dbReference type="InterPro" id="IPR050238">
    <property type="entry name" value="DNA_Rep/Repair_Clamp_Loader"/>
</dbReference>
<dbReference type="PANTHER" id="PTHR11669:SF8">
    <property type="entry name" value="DNA POLYMERASE III SUBUNIT DELTA"/>
    <property type="match status" value="1"/>
</dbReference>
<comment type="caution">
    <text evidence="1">The sequence shown here is derived from an EMBL/GenBank/DDBJ whole genome shotgun (WGS) entry which is preliminary data.</text>
</comment>
<organism evidence="1 2">
    <name type="scientific">Geothrix rubra</name>
    <dbReference type="NCBI Taxonomy" id="2927977"/>
    <lineage>
        <taxon>Bacteria</taxon>
        <taxon>Pseudomonadati</taxon>
        <taxon>Acidobacteriota</taxon>
        <taxon>Holophagae</taxon>
        <taxon>Holophagales</taxon>
        <taxon>Holophagaceae</taxon>
        <taxon>Geothrix</taxon>
    </lineage>
</organism>
<evidence type="ECO:0008006" key="3">
    <source>
        <dbReference type="Google" id="ProtNLM"/>
    </source>
</evidence>
<evidence type="ECO:0000313" key="1">
    <source>
        <dbReference type="EMBL" id="GLH71261.1"/>
    </source>
</evidence>
<dbReference type="Pfam" id="PF13177">
    <property type="entry name" value="DNA_pol3_delta2"/>
    <property type="match status" value="1"/>
</dbReference>
<name>A0ABQ5QA82_9BACT</name>